<proteinExistence type="inferred from homology"/>
<gene>
    <name evidence="14" type="ORF">A4U43_C05F14440</name>
</gene>
<keyword evidence="6" id="KW-0812">Transmembrane</keyword>
<keyword evidence="8" id="KW-1133">Transmembrane helix</keyword>
<evidence type="ECO:0000256" key="5">
    <source>
        <dbReference type="ARBA" id="ARBA00022679"/>
    </source>
</evidence>
<evidence type="ECO:0000256" key="2">
    <source>
        <dbReference type="ARBA" id="ARBA00004881"/>
    </source>
</evidence>
<dbReference type="InterPro" id="IPR024709">
    <property type="entry name" value="FucosylTrfase_pln"/>
</dbReference>
<dbReference type="AlphaFoldDB" id="A0A5P1ESM6"/>
<keyword evidence="11" id="KW-0294">Fucose metabolism</keyword>
<keyword evidence="10" id="KW-0325">Glycoprotein</keyword>
<dbReference type="Proteomes" id="UP000243459">
    <property type="component" value="Chromosome 5"/>
</dbReference>
<dbReference type="GO" id="GO:0005737">
    <property type="term" value="C:cytoplasm"/>
    <property type="evidence" value="ECO:0007669"/>
    <property type="project" value="TreeGrafter"/>
</dbReference>
<keyword evidence="15" id="KW-1185">Reference proteome</keyword>
<keyword evidence="12" id="KW-0119">Carbohydrate metabolism</keyword>
<evidence type="ECO:0000313" key="14">
    <source>
        <dbReference type="EMBL" id="ONK68653.1"/>
    </source>
</evidence>
<evidence type="ECO:0000256" key="12">
    <source>
        <dbReference type="ARBA" id="ARBA00023277"/>
    </source>
</evidence>
<reference evidence="15" key="1">
    <citation type="journal article" date="2017" name="Nat. Commun.">
        <title>The asparagus genome sheds light on the origin and evolution of a young Y chromosome.</title>
        <authorList>
            <person name="Harkess A."/>
            <person name="Zhou J."/>
            <person name="Xu C."/>
            <person name="Bowers J.E."/>
            <person name="Van der Hulst R."/>
            <person name="Ayyampalayam S."/>
            <person name="Mercati F."/>
            <person name="Riccardi P."/>
            <person name="McKain M.R."/>
            <person name="Kakrana A."/>
            <person name="Tang H."/>
            <person name="Ray J."/>
            <person name="Groenendijk J."/>
            <person name="Arikit S."/>
            <person name="Mathioni S.M."/>
            <person name="Nakano M."/>
            <person name="Shan H."/>
            <person name="Telgmann-Rauber A."/>
            <person name="Kanno A."/>
            <person name="Yue Z."/>
            <person name="Chen H."/>
            <person name="Li W."/>
            <person name="Chen Y."/>
            <person name="Xu X."/>
            <person name="Zhang Y."/>
            <person name="Luo S."/>
            <person name="Chen H."/>
            <person name="Gao J."/>
            <person name="Mao Z."/>
            <person name="Pires J.C."/>
            <person name="Luo M."/>
            <person name="Kudrna D."/>
            <person name="Wing R.A."/>
            <person name="Meyers B.C."/>
            <person name="Yi K."/>
            <person name="Kong H."/>
            <person name="Lavrijsen P."/>
            <person name="Sunseri F."/>
            <person name="Falavigna A."/>
            <person name="Ye Y."/>
            <person name="Leebens-Mack J.H."/>
            <person name="Chen G."/>
        </authorList>
    </citation>
    <scope>NUCLEOTIDE SEQUENCE [LARGE SCALE GENOMIC DNA]</scope>
    <source>
        <strain evidence="15">cv. DH0086</strain>
    </source>
</reference>
<evidence type="ECO:0000256" key="8">
    <source>
        <dbReference type="ARBA" id="ARBA00022989"/>
    </source>
</evidence>
<comment type="similarity">
    <text evidence="3">Belongs to the glycosyltransferase GT106 family.</text>
</comment>
<evidence type="ECO:0000256" key="11">
    <source>
        <dbReference type="ARBA" id="ARBA00023253"/>
    </source>
</evidence>
<keyword evidence="5" id="KW-0808">Transferase</keyword>
<dbReference type="GO" id="GO:0016020">
    <property type="term" value="C:membrane"/>
    <property type="evidence" value="ECO:0007669"/>
    <property type="project" value="UniProtKB-SubCell"/>
</dbReference>
<keyword evidence="7" id="KW-0735">Signal-anchor</keyword>
<dbReference type="CDD" id="cd11299">
    <property type="entry name" value="O-FucT_plant"/>
    <property type="match status" value="1"/>
</dbReference>
<sequence length="487" mass="54842">MAKSKPKHLSYISVPSPIIPLHNLLISPKKSSRPSPPLPITEALPPSSSSLPLRLLIIELKLDPVRFSPIPAQNPKFRRRLRAVYRQASKGMMGDRRKYLMVVVSGGMNQQRNQIVDAVVIARILGAALVVPILQVNVIWGDESEFSDIFDLEHFKRVLADDVRVVSSLPSTHLMSRPVEEKRTPLHVSPRWIRSKYLKRLNKEGVLLLRGLDSRLSKDLPLDLQKLRCKVAFQALKFAAPIQELGEKFAMRMRSKGPYLALHLRMEKDVWVRTGCLPGLSHEYDVIIHEERKLKPELLTARSNMTYHERKLAGLCPLNAVEVTRLLKALEAPKDARIYWAGGEPFGGPAALQPLTMEFPNFYNKENLSLPGELEPFAKKASSLAAIDYIVCEKSNVFMPSHGGNMGHMIQGHRAFGGHKKFITPNKRQMLPYFLDDSLPESEFNRIVKELHQGSLGQPEIRKVGRDVTAYPVPECMCNSTDTISAV</sequence>
<evidence type="ECO:0000256" key="3">
    <source>
        <dbReference type="ARBA" id="ARBA00007737"/>
    </source>
</evidence>
<evidence type="ECO:0000256" key="1">
    <source>
        <dbReference type="ARBA" id="ARBA00004606"/>
    </source>
</evidence>
<protein>
    <recommendedName>
        <fullName evidence="13">O-fucosyltransferase family protein</fullName>
    </recommendedName>
</protein>
<evidence type="ECO:0000256" key="7">
    <source>
        <dbReference type="ARBA" id="ARBA00022968"/>
    </source>
</evidence>
<name>A0A5P1ESM6_ASPOF</name>
<dbReference type="GO" id="GO:0016757">
    <property type="term" value="F:glycosyltransferase activity"/>
    <property type="evidence" value="ECO:0007669"/>
    <property type="project" value="UniProtKB-KW"/>
</dbReference>
<evidence type="ECO:0000256" key="9">
    <source>
        <dbReference type="ARBA" id="ARBA00023136"/>
    </source>
</evidence>
<evidence type="ECO:0000256" key="10">
    <source>
        <dbReference type="ARBA" id="ARBA00023180"/>
    </source>
</evidence>
<dbReference type="PANTHER" id="PTHR31741:SF66">
    <property type="entry name" value="O-FUCOSYLTRANSFERASE 20"/>
    <property type="match status" value="1"/>
</dbReference>
<comment type="subcellular location">
    <subcellularLocation>
        <location evidence="1">Membrane</location>
        <topology evidence="1">Single-pass type II membrane protein</topology>
    </subcellularLocation>
</comment>
<organism evidence="14 15">
    <name type="scientific">Asparagus officinalis</name>
    <name type="common">Garden asparagus</name>
    <dbReference type="NCBI Taxonomy" id="4686"/>
    <lineage>
        <taxon>Eukaryota</taxon>
        <taxon>Viridiplantae</taxon>
        <taxon>Streptophyta</taxon>
        <taxon>Embryophyta</taxon>
        <taxon>Tracheophyta</taxon>
        <taxon>Spermatophyta</taxon>
        <taxon>Magnoliopsida</taxon>
        <taxon>Liliopsida</taxon>
        <taxon>Asparagales</taxon>
        <taxon>Asparagaceae</taxon>
        <taxon>Asparagoideae</taxon>
        <taxon>Asparagus</taxon>
    </lineage>
</organism>
<accession>A0A5P1ESM6</accession>
<dbReference type="PIRSF" id="PIRSF009360">
    <property type="entry name" value="UCP009360"/>
    <property type="match status" value="1"/>
</dbReference>
<dbReference type="Gramene" id="ONK68653">
    <property type="protein sequence ID" value="ONK68653"/>
    <property type="gene ID" value="A4U43_C05F14440"/>
</dbReference>
<dbReference type="PANTHER" id="PTHR31741">
    <property type="entry name" value="OS02G0726500 PROTEIN-RELATED"/>
    <property type="match status" value="1"/>
</dbReference>
<dbReference type="EMBL" id="CM007385">
    <property type="protein sequence ID" value="ONK68653.1"/>
    <property type="molecule type" value="Genomic_DNA"/>
</dbReference>
<keyword evidence="9" id="KW-0472">Membrane</keyword>
<evidence type="ECO:0000256" key="4">
    <source>
        <dbReference type="ARBA" id="ARBA00022676"/>
    </source>
</evidence>
<evidence type="ECO:0000256" key="6">
    <source>
        <dbReference type="ARBA" id="ARBA00022692"/>
    </source>
</evidence>
<keyword evidence="4" id="KW-0328">Glycosyltransferase</keyword>
<evidence type="ECO:0000256" key="13">
    <source>
        <dbReference type="ARBA" id="ARBA00030350"/>
    </source>
</evidence>
<dbReference type="OMA" id="NMSYHDR"/>
<comment type="pathway">
    <text evidence="2">Glycan metabolism.</text>
</comment>
<dbReference type="InterPro" id="IPR019378">
    <property type="entry name" value="GDP-Fuc_O-FucTrfase"/>
</dbReference>
<dbReference type="GO" id="GO:0006004">
    <property type="term" value="P:fucose metabolic process"/>
    <property type="evidence" value="ECO:0007669"/>
    <property type="project" value="UniProtKB-KW"/>
</dbReference>
<evidence type="ECO:0000313" key="15">
    <source>
        <dbReference type="Proteomes" id="UP000243459"/>
    </source>
</evidence>
<dbReference type="Pfam" id="PF10250">
    <property type="entry name" value="O-FucT"/>
    <property type="match status" value="1"/>
</dbReference>